<dbReference type="PANTHER" id="PTHR13471:SF0">
    <property type="entry name" value="NUCLEAR EXOSOME REGULATOR NRDE2"/>
    <property type="match status" value="1"/>
</dbReference>
<dbReference type="EMBL" id="CP055900">
    <property type="protein sequence ID" value="QKX59491.1"/>
    <property type="molecule type" value="Genomic_DNA"/>
</dbReference>
<dbReference type="PANTHER" id="PTHR13471">
    <property type="entry name" value="TETRATRICOPEPTIDE-LIKE HELICAL"/>
    <property type="match status" value="1"/>
</dbReference>
<name>A0A7H8R1D6_TALRU</name>
<dbReference type="Proteomes" id="UP000509510">
    <property type="component" value="Chromosome III"/>
</dbReference>
<dbReference type="InterPro" id="IPR011990">
    <property type="entry name" value="TPR-like_helical_dom_sf"/>
</dbReference>
<dbReference type="GO" id="GO:0006396">
    <property type="term" value="P:RNA processing"/>
    <property type="evidence" value="ECO:0007669"/>
    <property type="project" value="InterPro"/>
</dbReference>
<keyword evidence="7" id="KW-1185">Reference proteome</keyword>
<feature type="compositionally biased region" description="Basic and acidic residues" evidence="5">
    <location>
        <begin position="51"/>
        <end position="67"/>
    </location>
</feature>
<comment type="subcellular location">
    <subcellularLocation>
        <location evidence="1">Nucleus</location>
    </subcellularLocation>
</comment>
<keyword evidence="4" id="KW-0539">Nucleus</keyword>
<feature type="compositionally biased region" description="Basic and acidic residues" evidence="5">
    <location>
        <begin position="97"/>
        <end position="116"/>
    </location>
</feature>
<dbReference type="GeneID" id="55994120"/>
<feature type="region of interest" description="Disordered" evidence="5">
    <location>
        <begin position="1152"/>
        <end position="1171"/>
    </location>
</feature>
<dbReference type="InterPro" id="IPR003107">
    <property type="entry name" value="HAT"/>
</dbReference>
<protein>
    <submittedName>
        <fullName evidence="6">Uncharacterized protein</fullName>
    </submittedName>
</protein>
<dbReference type="GO" id="GO:0031048">
    <property type="term" value="P:regulatory ncRNA-mediated heterochromatin formation"/>
    <property type="evidence" value="ECO:0007669"/>
    <property type="project" value="TreeGrafter"/>
</dbReference>
<evidence type="ECO:0000313" key="6">
    <source>
        <dbReference type="EMBL" id="QKX59491.1"/>
    </source>
</evidence>
<dbReference type="Pfam" id="PF08424">
    <property type="entry name" value="NRDE-2"/>
    <property type="match status" value="1"/>
</dbReference>
<dbReference type="AlphaFoldDB" id="A0A7H8R1D6"/>
<proteinExistence type="inferred from homology"/>
<dbReference type="GO" id="GO:1902369">
    <property type="term" value="P:negative regulation of RNA catabolic process"/>
    <property type="evidence" value="ECO:0007669"/>
    <property type="project" value="TreeGrafter"/>
</dbReference>
<organism evidence="6 7">
    <name type="scientific">Talaromyces rugulosus</name>
    <name type="common">Penicillium rugulosum</name>
    <dbReference type="NCBI Taxonomy" id="121627"/>
    <lineage>
        <taxon>Eukaryota</taxon>
        <taxon>Fungi</taxon>
        <taxon>Dikarya</taxon>
        <taxon>Ascomycota</taxon>
        <taxon>Pezizomycotina</taxon>
        <taxon>Eurotiomycetes</taxon>
        <taxon>Eurotiomycetidae</taxon>
        <taxon>Eurotiales</taxon>
        <taxon>Trichocomaceae</taxon>
        <taxon>Talaromyces</taxon>
        <taxon>Talaromyces sect. Islandici</taxon>
    </lineage>
</organism>
<dbReference type="RefSeq" id="XP_035345669.1">
    <property type="nucleotide sequence ID" value="XM_035489776.1"/>
</dbReference>
<evidence type="ECO:0000256" key="1">
    <source>
        <dbReference type="ARBA" id="ARBA00004123"/>
    </source>
</evidence>
<feature type="compositionally biased region" description="Basic residues" evidence="5">
    <location>
        <begin position="68"/>
        <end position="96"/>
    </location>
</feature>
<comment type="similarity">
    <text evidence="2">Belongs to the NRDE2 family.</text>
</comment>
<dbReference type="InterPro" id="IPR013633">
    <property type="entry name" value="NRDE-2"/>
</dbReference>
<dbReference type="OrthoDB" id="297219at2759"/>
<evidence type="ECO:0000256" key="3">
    <source>
        <dbReference type="ARBA" id="ARBA00022737"/>
    </source>
</evidence>
<sequence>MNRQRKARLDQRAQLPAPDSESMDLTTTKGAQPVPKFGSFKPKSAPPPSAESRREEERPRHRDDASRHRSRHRSHRHRSRSRSRERHSRHQSRRDKKPLEDDQPKAHQPEPTKPSDEETSDLYVIDRKGDIYNVTYGTIHRYSIPQYRRIGRGRVLGLPSRFKIDRNYNDDGTVLIRTDGWQEDGARHKTRSLLAKTDTRERRIFRVRQDTIPDTDADQDYVPLSSHGSRKRRRILGEHSPNELSDDDADKYGYRSIQGKAKPEQDIPSDMEATSASDSDGEGSAFKWERDIRKKNSELLRKAEEKSTSVEDWLEVIEYQHVLLSGADGRRRLTGAERKSLADIKLSLFDEALKKVGNREGKDRLLLGYLNEGANLWESKKLREQWNAILKHNPGYIGLWVRYLDFRQSEFIDFTYERCKDIYLDCIKLNSSSPDNEEKNRILTYLFLRMTLFMREAGFPEIAVGLWQAVLEFTLFRPAEYTESLDSEILAAFSSFWESEVARIGDAGAKGWKSGKNADLEMAVTSSQTELASNSLFSSWCEAEARLNRSARLPARSVDEVENEDPYRVVLWSDIEQFLPFFVNWQDPNHLIENFFAFCYLPPLNSLQSWVTSKSSSGDAFLHNEVMHFSDASVMKVLESKREDSEKEDHEKLFELPVLQNLIHNVDSLFAGQHWFSSLTAWKTATDNENSVLDAEWIRRALRLLVDASPEDDGLAEYTLAVEYTVNPKEAKKYARSLLKKQSSSLALYNAYAIMECRTGNFSAATHVWATTLSMSGNISEAQKLEYGPLVHSWVWEYMTSNRPAHAHRLLMSVPTFAVDLKALEVASSQTIFTPAEHLKAVRFFDEFLDHSLSVRNFKTFAAWADLAVILRYLTNSSNLSSAIDIHTNICTRLTSVSHIPATHKSFALEVLHQHRSRLLYHHITTKQAYKPAAIRELLLESLRLFPHNTVILSLFTWNESRFRIDERIRDVLLTSPSDSSRKGNRDTVPVTSSLLSIFTELARPIYSGSTVHSARAAFERALSTDPSNTTKENTDSPPLPSLSLWRLYIYFELHRANNPDAAKRVYYRALRACPWSKDILMLAFNEKLWNGKGFDDWWELKKVYNVLVDKELRLHVEIDDKLFDEAESIAIEREQRRVAEMGRTRGSRRKIKGIIDLPDDKSSDGDVDMG</sequence>
<reference evidence="7" key="1">
    <citation type="submission" date="2020-06" db="EMBL/GenBank/DDBJ databases">
        <title>A chromosome-scale genome assembly of Talaromyces rugulosus W13939.</title>
        <authorList>
            <person name="Wang B."/>
            <person name="Guo L."/>
            <person name="Ye K."/>
            <person name="Wang L."/>
        </authorList>
    </citation>
    <scope>NUCLEOTIDE SEQUENCE [LARGE SCALE GENOMIC DNA]</scope>
    <source>
        <strain evidence="7">W13939</strain>
    </source>
</reference>
<evidence type="ECO:0000313" key="7">
    <source>
        <dbReference type="Proteomes" id="UP000509510"/>
    </source>
</evidence>
<gene>
    <name evidence="6" type="ORF">TRUGW13939_06625</name>
</gene>
<keyword evidence="3" id="KW-0677">Repeat</keyword>
<feature type="region of interest" description="Disordered" evidence="5">
    <location>
        <begin position="215"/>
        <end position="284"/>
    </location>
</feature>
<dbReference type="GO" id="GO:0071013">
    <property type="term" value="C:catalytic step 2 spliceosome"/>
    <property type="evidence" value="ECO:0007669"/>
    <property type="project" value="TreeGrafter"/>
</dbReference>
<dbReference type="KEGG" id="trg:TRUGW13939_06625"/>
<evidence type="ECO:0000256" key="4">
    <source>
        <dbReference type="ARBA" id="ARBA00023242"/>
    </source>
</evidence>
<evidence type="ECO:0000256" key="2">
    <source>
        <dbReference type="ARBA" id="ARBA00009265"/>
    </source>
</evidence>
<feature type="region of interest" description="Disordered" evidence="5">
    <location>
        <begin position="1"/>
        <end position="122"/>
    </location>
</feature>
<evidence type="ECO:0000256" key="5">
    <source>
        <dbReference type="SAM" id="MobiDB-lite"/>
    </source>
</evidence>
<dbReference type="Gene3D" id="1.25.40.10">
    <property type="entry name" value="Tetratricopeptide repeat domain"/>
    <property type="match status" value="1"/>
</dbReference>
<accession>A0A7H8R1D6</accession>
<dbReference type="SMART" id="SM00386">
    <property type="entry name" value="HAT"/>
    <property type="match status" value="3"/>
</dbReference>